<evidence type="ECO:0000256" key="1">
    <source>
        <dbReference type="SAM" id="Phobius"/>
    </source>
</evidence>
<keyword evidence="1" id="KW-1133">Transmembrane helix</keyword>
<keyword evidence="3" id="KW-1185">Reference proteome</keyword>
<feature type="transmembrane region" description="Helical" evidence="1">
    <location>
        <begin position="98"/>
        <end position="119"/>
    </location>
</feature>
<sequence>MDERVIYNYQLFVRFRRTLFWVSFFITTLLASFLLNIIINPDVNWSKTLTILFFYYLSYQLWGVICITWIKKGIKFSLPFLPWYGVVPKKMLSFQEYIKFETGYFLLFCLSLLLIIQFFPIEFRIVMFSLILVLFMYRIYLWIRVLLLNNRNIRIRYEYFGISVYKTK</sequence>
<gene>
    <name evidence="2" type="ORF">BHF71_08150</name>
</gene>
<dbReference type="Proteomes" id="UP000243739">
    <property type="component" value="Unassembled WGS sequence"/>
</dbReference>
<protein>
    <submittedName>
        <fullName evidence="2">Uncharacterized protein</fullName>
    </submittedName>
</protein>
<name>A0A1D2YV97_9BACI</name>
<proteinExistence type="predicted"/>
<dbReference type="STRING" id="337097.BHF71_08150"/>
<reference evidence="2 3" key="1">
    <citation type="submission" date="2016-09" db="EMBL/GenBank/DDBJ databases">
        <title>Draft genome sequence for the type strain of Vulcanibacillus modesticaldus BR, a strictly anaerobic, moderately thermophilic, and nitrate-reducing bacterium from deep sea-hydrothermal vents of the Mid-Atlantic Ridge.</title>
        <authorList>
            <person name="Abin C.A."/>
            <person name="Hollibaugh J.T."/>
        </authorList>
    </citation>
    <scope>NUCLEOTIDE SEQUENCE [LARGE SCALE GENOMIC DNA]</scope>
    <source>
        <strain evidence="2 3">BR</strain>
    </source>
</reference>
<feature type="transmembrane region" description="Helical" evidence="1">
    <location>
        <begin position="51"/>
        <end position="70"/>
    </location>
</feature>
<comment type="caution">
    <text evidence="2">The sequence shown here is derived from an EMBL/GenBank/DDBJ whole genome shotgun (WGS) entry which is preliminary data.</text>
</comment>
<keyword evidence="1" id="KW-0472">Membrane</keyword>
<dbReference type="EMBL" id="MIJF01000017">
    <property type="protein sequence ID" value="OEF99648.1"/>
    <property type="molecule type" value="Genomic_DNA"/>
</dbReference>
<keyword evidence="1" id="KW-0812">Transmembrane</keyword>
<organism evidence="2 3">
    <name type="scientific">Vulcanibacillus modesticaldus</name>
    <dbReference type="NCBI Taxonomy" id="337097"/>
    <lineage>
        <taxon>Bacteria</taxon>
        <taxon>Bacillati</taxon>
        <taxon>Bacillota</taxon>
        <taxon>Bacilli</taxon>
        <taxon>Bacillales</taxon>
        <taxon>Bacillaceae</taxon>
        <taxon>Vulcanibacillus</taxon>
    </lineage>
</organism>
<dbReference type="AlphaFoldDB" id="A0A1D2YV97"/>
<evidence type="ECO:0000313" key="2">
    <source>
        <dbReference type="EMBL" id="OEF99648.1"/>
    </source>
</evidence>
<feature type="transmembrane region" description="Helical" evidence="1">
    <location>
        <begin position="125"/>
        <end position="147"/>
    </location>
</feature>
<feature type="transmembrane region" description="Helical" evidence="1">
    <location>
        <begin position="20"/>
        <end position="39"/>
    </location>
</feature>
<accession>A0A1D2YV97</accession>
<evidence type="ECO:0000313" key="3">
    <source>
        <dbReference type="Proteomes" id="UP000243739"/>
    </source>
</evidence>